<dbReference type="Proteomes" id="UP001304243">
    <property type="component" value="Unassembled WGS sequence"/>
</dbReference>
<feature type="region of interest" description="Disordered" evidence="1">
    <location>
        <begin position="1"/>
        <end position="157"/>
    </location>
</feature>
<dbReference type="GeneID" id="89952910"/>
<feature type="domain" description="DUF4097" evidence="2">
    <location>
        <begin position="406"/>
        <end position="546"/>
    </location>
</feature>
<evidence type="ECO:0000256" key="1">
    <source>
        <dbReference type="SAM" id="MobiDB-lite"/>
    </source>
</evidence>
<feature type="compositionally biased region" description="Basic and acidic residues" evidence="1">
    <location>
        <begin position="13"/>
        <end position="28"/>
    </location>
</feature>
<dbReference type="InterPro" id="IPR025164">
    <property type="entry name" value="Toastrack_DUF4097"/>
</dbReference>
<accession>A0AAN7DL49</accession>
<feature type="compositionally biased region" description="Polar residues" evidence="1">
    <location>
        <begin position="140"/>
        <end position="157"/>
    </location>
</feature>
<dbReference type="Pfam" id="PF13349">
    <property type="entry name" value="DUF4097"/>
    <property type="match status" value="1"/>
</dbReference>
<evidence type="ECO:0000313" key="3">
    <source>
        <dbReference type="EMBL" id="KAK4518997.1"/>
    </source>
</evidence>
<feature type="region of interest" description="Disordered" evidence="1">
    <location>
        <begin position="174"/>
        <end position="206"/>
    </location>
</feature>
<feature type="compositionally biased region" description="Pro residues" evidence="1">
    <location>
        <begin position="182"/>
        <end position="196"/>
    </location>
</feature>
<dbReference type="RefSeq" id="XP_064685663.1">
    <property type="nucleotide sequence ID" value="XM_064828461.1"/>
</dbReference>
<feature type="compositionally biased region" description="Pro residues" evidence="1">
    <location>
        <begin position="57"/>
        <end position="69"/>
    </location>
</feature>
<dbReference type="EMBL" id="JASEJX010000012">
    <property type="protein sequence ID" value="KAK4518997.1"/>
    <property type="molecule type" value="Genomic_DNA"/>
</dbReference>
<keyword evidence="4" id="KW-1185">Reference proteome</keyword>
<feature type="compositionally biased region" description="Low complexity" evidence="1">
    <location>
        <begin position="104"/>
        <end position="124"/>
    </location>
</feature>
<comment type="caution">
    <text evidence="3">The sequence shown here is derived from an EMBL/GenBank/DDBJ whole genome shotgun (WGS) entry which is preliminary data.</text>
</comment>
<organism evidence="3 4">
    <name type="scientific">Mucor velutinosus</name>
    <dbReference type="NCBI Taxonomy" id="708070"/>
    <lineage>
        <taxon>Eukaryota</taxon>
        <taxon>Fungi</taxon>
        <taxon>Fungi incertae sedis</taxon>
        <taxon>Mucoromycota</taxon>
        <taxon>Mucoromycotina</taxon>
        <taxon>Mucoromycetes</taxon>
        <taxon>Mucorales</taxon>
        <taxon>Mucorineae</taxon>
        <taxon>Mucoraceae</taxon>
        <taxon>Mucor</taxon>
    </lineage>
</organism>
<reference evidence="3 4" key="1">
    <citation type="submission" date="2022-11" db="EMBL/GenBank/DDBJ databases">
        <title>Mucor velutinosus strain NIH1002 WGS.</title>
        <authorList>
            <person name="Subramanian P."/>
            <person name="Mullikin J.C."/>
            <person name="Segre J.A."/>
            <person name="Zelazny A.M."/>
        </authorList>
    </citation>
    <scope>NUCLEOTIDE SEQUENCE [LARGE SCALE GENOMIC DNA]</scope>
    <source>
        <strain evidence="3 4">NIH1002</strain>
    </source>
</reference>
<protein>
    <recommendedName>
        <fullName evidence="2">DUF4097 domain-containing protein</fullName>
    </recommendedName>
</protein>
<feature type="compositionally biased region" description="Low complexity" evidence="1">
    <location>
        <begin position="197"/>
        <end position="206"/>
    </location>
</feature>
<name>A0AAN7DL49_9FUNG</name>
<sequence length="615" mass="67332">MSNGHDASASSVQRDRNRSNDNRVEPRFFGHPSIYQNAAASSQKKDINEPTENPYWANPPPPYSPPPNEPESSNSSVAMDPSAPPLELPFSSPIQHATPQTQAPSSHITSPSTPTSSHYPSLSYQNPQHSPALQGYGQYGTVNQPQRPYTNANSSTSDANLPIVNSWPWIAPPSSGRGTGSPQPPLVGYPLPPSPQSPLQQQQQHQPYYYNPSKKQKSCFEMCLKYVFYFFCICLVIRLISLLSGSVNYADSCSHGFLWRSLPDRFTFNNHGLKIRVVGGSLSSGHILIKRVENDSGVDKATTGVVTTTALVSPASLADNPDLTYSLTHLDNGSTSLEIYIPHDLSPRACVSLNAVIYVPDTLEFIALEVQNTHIETSNEVMYIEAASLVTTNAAFEFDPKWVGKVIELKTSNAHVEVNQPIGNAEAIVIYTTNGGVRFRQPVTNITDLVTVKTSNAGIDFDAPMEALQVQLITTNGHINLDSLDASRAELKSTNNRIELNRANISVAMNAQTSNGAVNIRLTGNNHAELVARTTNSQIDVILPAEHEGRFEVETSRNNKIEFIDPLGWSQLMHDRGYVVGTRYNPKNGRKPDGGHFQAKTSNADIHVHYANPDV</sequence>
<evidence type="ECO:0000313" key="4">
    <source>
        <dbReference type="Proteomes" id="UP001304243"/>
    </source>
</evidence>
<gene>
    <name evidence="3" type="ORF">ATC70_009224</name>
</gene>
<feature type="compositionally biased region" description="Polar residues" evidence="1">
    <location>
        <begin position="92"/>
        <end position="103"/>
    </location>
</feature>
<dbReference type="AlphaFoldDB" id="A0AAN7DL49"/>
<feature type="compositionally biased region" description="Polar residues" evidence="1">
    <location>
        <begin position="1"/>
        <end position="12"/>
    </location>
</feature>
<evidence type="ECO:0000259" key="2">
    <source>
        <dbReference type="Pfam" id="PF13349"/>
    </source>
</evidence>
<proteinExistence type="predicted"/>